<evidence type="ECO:0000256" key="3">
    <source>
        <dbReference type="ARBA" id="ARBA00023004"/>
    </source>
</evidence>
<gene>
    <name evidence="7" type="ORF">ACFQEU_15635</name>
</gene>
<feature type="domain" description="Rieske" evidence="6">
    <location>
        <begin position="25"/>
        <end position="127"/>
    </location>
</feature>
<dbReference type="PANTHER" id="PTHR40261">
    <property type="match status" value="1"/>
</dbReference>
<evidence type="ECO:0000256" key="1">
    <source>
        <dbReference type="ARBA" id="ARBA00022714"/>
    </source>
</evidence>
<proteinExistence type="predicted"/>
<dbReference type="Gene3D" id="2.102.10.10">
    <property type="entry name" value="Rieske [2Fe-2S] iron-sulphur domain"/>
    <property type="match status" value="1"/>
</dbReference>
<evidence type="ECO:0000313" key="7">
    <source>
        <dbReference type="EMBL" id="MFC6754875.1"/>
    </source>
</evidence>
<evidence type="ECO:0000256" key="5">
    <source>
        <dbReference type="SAM" id="MobiDB-lite"/>
    </source>
</evidence>
<dbReference type="GO" id="GO:0046872">
    <property type="term" value="F:metal ion binding"/>
    <property type="evidence" value="ECO:0007669"/>
    <property type="project" value="UniProtKB-KW"/>
</dbReference>
<dbReference type="PROSITE" id="PS51296">
    <property type="entry name" value="RIESKE"/>
    <property type="match status" value="1"/>
</dbReference>
<evidence type="ECO:0000259" key="6">
    <source>
        <dbReference type="PROSITE" id="PS51296"/>
    </source>
</evidence>
<dbReference type="EMBL" id="JBHSWW010000409">
    <property type="protein sequence ID" value="MFC6754875.1"/>
    <property type="molecule type" value="Genomic_DNA"/>
</dbReference>
<keyword evidence="3" id="KW-0408">Iron</keyword>
<evidence type="ECO:0000313" key="8">
    <source>
        <dbReference type="Proteomes" id="UP001596442"/>
    </source>
</evidence>
<evidence type="ECO:0000256" key="2">
    <source>
        <dbReference type="ARBA" id="ARBA00022723"/>
    </source>
</evidence>
<comment type="caution">
    <text evidence="7">The sequence shown here is derived from an EMBL/GenBank/DDBJ whole genome shotgun (WGS) entry which is preliminary data.</text>
</comment>
<protein>
    <submittedName>
        <fullName evidence="7">Rieske (2Fe-2S) protein</fullName>
    </submittedName>
</protein>
<dbReference type="RefSeq" id="WP_379783661.1">
    <property type="nucleotide sequence ID" value="NZ_JBHSWW010000409.1"/>
</dbReference>
<dbReference type="InterPro" id="IPR036922">
    <property type="entry name" value="Rieske_2Fe-2S_sf"/>
</dbReference>
<accession>A0ABD5SD40</accession>
<dbReference type="AlphaFoldDB" id="A0ABD5SD40"/>
<sequence length="156" mass="16687">MDADRRIAAVEEVPEDSTLLVTLRPVDAGSVDDSEGDVGESEDGRPEAEAILTRAAGEVAAFRNYCQHWTDVRLDRDDGAFVRNGEVFCQKHGATFEADSGYCNFGPCEGAVLEGVDVAVEDGAVYLDDDAYEFVRLGPASREGDGSGSRIDFTGS</sequence>
<dbReference type="PANTHER" id="PTHR40261:SF1">
    <property type="entry name" value="RIESKE DOMAIN-CONTAINING PROTEIN"/>
    <property type="match status" value="1"/>
</dbReference>
<keyword evidence="1" id="KW-0001">2Fe-2S</keyword>
<evidence type="ECO:0000256" key="4">
    <source>
        <dbReference type="ARBA" id="ARBA00023014"/>
    </source>
</evidence>
<dbReference type="InterPro" id="IPR017941">
    <property type="entry name" value="Rieske_2Fe-2S"/>
</dbReference>
<name>A0ABD5SD40_9EURY</name>
<feature type="region of interest" description="Disordered" evidence="5">
    <location>
        <begin position="25"/>
        <end position="46"/>
    </location>
</feature>
<dbReference type="SUPFAM" id="SSF50022">
    <property type="entry name" value="ISP domain"/>
    <property type="match status" value="1"/>
</dbReference>
<keyword evidence="8" id="KW-1185">Reference proteome</keyword>
<dbReference type="GO" id="GO:0051537">
    <property type="term" value="F:2 iron, 2 sulfur cluster binding"/>
    <property type="evidence" value="ECO:0007669"/>
    <property type="project" value="UniProtKB-KW"/>
</dbReference>
<reference evidence="7 8" key="1">
    <citation type="journal article" date="2019" name="Int. J. Syst. Evol. Microbiol.">
        <title>The Global Catalogue of Microorganisms (GCM) 10K type strain sequencing project: providing services to taxonomists for standard genome sequencing and annotation.</title>
        <authorList>
            <consortium name="The Broad Institute Genomics Platform"/>
            <consortium name="The Broad Institute Genome Sequencing Center for Infectious Disease"/>
            <person name="Wu L."/>
            <person name="Ma J."/>
        </authorList>
    </citation>
    <scope>NUCLEOTIDE SEQUENCE [LARGE SCALE GENOMIC DNA]</scope>
    <source>
        <strain evidence="7 8">CGMCC 1.3239</strain>
    </source>
</reference>
<dbReference type="Pfam" id="PF00355">
    <property type="entry name" value="Rieske"/>
    <property type="match status" value="1"/>
</dbReference>
<organism evidence="7 8">
    <name type="scientific">Halorubrum tibetense</name>
    <dbReference type="NCBI Taxonomy" id="175631"/>
    <lineage>
        <taxon>Archaea</taxon>
        <taxon>Methanobacteriati</taxon>
        <taxon>Methanobacteriota</taxon>
        <taxon>Stenosarchaea group</taxon>
        <taxon>Halobacteria</taxon>
        <taxon>Halobacteriales</taxon>
        <taxon>Haloferacaceae</taxon>
        <taxon>Halorubrum</taxon>
    </lineage>
</organism>
<feature type="compositionally biased region" description="Acidic residues" evidence="5">
    <location>
        <begin position="30"/>
        <end position="41"/>
    </location>
</feature>
<keyword evidence="2" id="KW-0479">Metal-binding</keyword>
<keyword evidence="4" id="KW-0411">Iron-sulfur</keyword>
<dbReference type="Proteomes" id="UP001596442">
    <property type="component" value="Unassembled WGS sequence"/>
</dbReference>